<keyword evidence="1" id="KW-0812">Transmembrane</keyword>
<accession>A0A101M0J0</accession>
<dbReference type="EMBL" id="LKAM01000005">
    <property type="protein sequence ID" value="KUM48749.1"/>
    <property type="molecule type" value="Genomic_DNA"/>
</dbReference>
<keyword evidence="3" id="KW-0496">Mitochondrion</keyword>
<comment type="caution">
    <text evidence="3">The sequence shown here is derived from an EMBL/GenBank/DDBJ whole genome shotgun (WGS) entry which is preliminary data.</text>
</comment>
<feature type="transmembrane region" description="Helical" evidence="1">
    <location>
        <begin position="12"/>
        <end position="30"/>
    </location>
</feature>
<evidence type="ECO:0000313" key="2">
    <source>
        <dbReference type="EMBL" id="KUM46233.1"/>
    </source>
</evidence>
<dbReference type="EMBL" id="LKAM01000012">
    <property type="protein sequence ID" value="KUM46233.1"/>
    <property type="molecule type" value="Genomic_DNA"/>
</dbReference>
<dbReference type="AlphaFoldDB" id="A0A101M0J0"/>
<protein>
    <submittedName>
        <fullName evidence="3">Uncharacterized protein</fullName>
    </submittedName>
</protein>
<keyword evidence="1" id="KW-1133">Transmembrane helix</keyword>
<proteinExistence type="predicted"/>
<organism evidence="3">
    <name type="scientific">Picea glauca</name>
    <name type="common">White spruce</name>
    <name type="synonym">Pinus glauca</name>
    <dbReference type="NCBI Taxonomy" id="3330"/>
    <lineage>
        <taxon>Eukaryota</taxon>
        <taxon>Viridiplantae</taxon>
        <taxon>Streptophyta</taxon>
        <taxon>Embryophyta</taxon>
        <taxon>Tracheophyta</taxon>
        <taxon>Spermatophyta</taxon>
        <taxon>Pinopsida</taxon>
        <taxon>Pinidae</taxon>
        <taxon>Conifers I</taxon>
        <taxon>Pinales</taxon>
        <taxon>Pinaceae</taxon>
        <taxon>Picea</taxon>
    </lineage>
</organism>
<name>A0A101M0J0_PICGL</name>
<sequence>MDDNQSMLIGCWYGRMELMYLCPYYIIYVITYNKVTREIRTAIVFRRGPPST</sequence>
<gene>
    <name evidence="2" type="ORF">ABT39_MTgene1739</name>
    <name evidence="3" type="ORF">ABT39_MTgene4764</name>
</gene>
<keyword evidence="1" id="KW-0472">Membrane</keyword>
<reference evidence="3" key="1">
    <citation type="journal article" date="2015" name="Genome Biol. Evol.">
        <title>Organellar Genomes of White Spruce (Picea glauca): Assembly and Annotation.</title>
        <authorList>
            <person name="Jackman S.D."/>
            <person name="Warren R.L."/>
            <person name="Gibb E.A."/>
            <person name="Vandervalk B.P."/>
            <person name="Mohamadi H."/>
            <person name="Chu J."/>
            <person name="Raymond A."/>
            <person name="Pleasance S."/>
            <person name="Coope R."/>
            <person name="Wildung M.R."/>
            <person name="Ritland C.E."/>
            <person name="Bousquet J."/>
            <person name="Jones S.J."/>
            <person name="Bohlmann J."/>
            <person name="Birol I."/>
        </authorList>
    </citation>
    <scope>NUCLEOTIDE SEQUENCE [LARGE SCALE GENOMIC DNA]</scope>
    <source>
        <tissue evidence="3">Flushing bud</tissue>
    </source>
</reference>
<geneLocation type="mitochondrion" evidence="3"/>
<evidence type="ECO:0000256" key="1">
    <source>
        <dbReference type="SAM" id="Phobius"/>
    </source>
</evidence>
<evidence type="ECO:0000313" key="3">
    <source>
        <dbReference type="EMBL" id="KUM48749.1"/>
    </source>
</evidence>